<comment type="caution">
    <text evidence="2">The sequence shown here is derived from an EMBL/GenBank/DDBJ whole genome shotgun (WGS) entry which is preliminary data.</text>
</comment>
<feature type="compositionally biased region" description="Basic and acidic residues" evidence="1">
    <location>
        <begin position="27"/>
        <end position="39"/>
    </location>
</feature>
<dbReference type="AlphaFoldDB" id="A0AB72YYA9"/>
<proteinExistence type="predicted"/>
<sequence length="39" mass="4437">MAMKVRHLFMTAGAVYSWHRHGNGNRHGADNDMTKEHDG</sequence>
<evidence type="ECO:0000313" key="3">
    <source>
        <dbReference type="Proteomes" id="UP000003457"/>
    </source>
</evidence>
<evidence type="ECO:0000256" key="1">
    <source>
        <dbReference type="SAM" id="MobiDB-lite"/>
    </source>
</evidence>
<protein>
    <submittedName>
        <fullName evidence="2">Uncharacterized protein</fullName>
    </submittedName>
</protein>
<feature type="region of interest" description="Disordered" evidence="1">
    <location>
        <begin position="20"/>
        <end position="39"/>
    </location>
</feature>
<evidence type="ECO:0000313" key="2">
    <source>
        <dbReference type="EMBL" id="EFO76771.1"/>
    </source>
</evidence>
<dbReference type="EMBL" id="AEHJ01000035">
    <property type="protein sequence ID" value="EFO76771.1"/>
    <property type="molecule type" value="Genomic_DNA"/>
</dbReference>
<dbReference type="Proteomes" id="UP000003457">
    <property type="component" value="Unassembled WGS sequence"/>
</dbReference>
<accession>A0AB72YYA9</accession>
<reference evidence="2 3" key="1">
    <citation type="submission" date="2010-10" db="EMBL/GenBank/DDBJ databases">
        <authorList>
            <person name="Durkin A.S."/>
            <person name="Madupu R."/>
            <person name="Torralba M."/>
            <person name="Gillis M."/>
            <person name="Methe B."/>
            <person name="Sutton G."/>
            <person name="Nelson K.E."/>
        </authorList>
    </citation>
    <scope>NUCLEOTIDE SEQUENCE [LARGE SCALE GENOMIC DNA]</scope>
    <source>
        <strain evidence="2 3">JCVIHMP022</strain>
    </source>
</reference>
<gene>
    <name evidence="2" type="ORF">HMPREF9003_0953</name>
</gene>
<organism evidence="2 3">
    <name type="scientific">Bifidobacterium dentium JCVIHMP022</name>
    <dbReference type="NCBI Taxonomy" id="553191"/>
    <lineage>
        <taxon>Bacteria</taxon>
        <taxon>Bacillati</taxon>
        <taxon>Actinomycetota</taxon>
        <taxon>Actinomycetes</taxon>
        <taxon>Bifidobacteriales</taxon>
        <taxon>Bifidobacteriaceae</taxon>
        <taxon>Bifidobacterium</taxon>
    </lineage>
</organism>
<name>A0AB72YYA9_9BIFI</name>